<feature type="transmembrane region" description="Helical" evidence="6">
    <location>
        <begin position="394"/>
        <end position="411"/>
    </location>
</feature>
<evidence type="ECO:0000256" key="5">
    <source>
        <dbReference type="SAM" id="MobiDB-lite"/>
    </source>
</evidence>
<comment type="subcellular location">
    <subcellularLocation>
        <location evidence="1">Membrane</location>
        <topology evidence="1">Multi-pass membrane protein</topology>
    </subcellularLocation>
</comment>
<dbReference type="EMBL" id="JAFNEN010000397">
    <property type="protein sequence ID" value="KAG8183927.1"/>
    <property type="molecule type" value="Genomic_DNA"/>
</dbReference>
<feature type="transmembrane region" description="Helical" evidence="6">
    <location>
        <begin position="163"/>
        <end position="189"/>
    </location>
</feature>
<reference evidence="8 9" key="1">
    <citation type="journal article" date="2022" name="Nat. Ecol. Evol.">
        <title>A masculinizing supergene underlies an exaggerated male reproductive morph in a spider.</title>
        <authorList>
            <person name="Hendrickx F."/>
            <person name="De Corte Z."/>
            <person name="Sonet G."/>
            <person name="Van Belleghem S.M."/>
            <person name="Kostlbacher S."/>
            <person name="Vangestel C."/>
        </authorList>
    </citation>
    <scope>NUCLEOTIDE SEQUENCE [LARGE SCALE GENOMIC DNA]</scope>
    <source>
        <strain evidence="8">W744_W776</strain>
    </source>
</reference>
<evidence type="ECO:0000256" key="1">
    <source>
        <dbReference type="ARBA" id="ARBA00004141"/>
    </source>
</evidence>
<feature type="region of interest" description="Disordered" evidence="5">
    <location>
        <begin position="535"/>
        <end position="617"/>
    </location>
</feature>
<dbReference type="Pfam" id="PF00083">
    <property type="entry name" value="Sugar_tr"/>
    <property type="match status" value="1"/>
</dbReference>
<protein>
    <recommendedName>
        <fullName evidence="7">Major facilitator superfamily (MFS) profile domain-containing protein</fullName>
    </recommendedName>
</protein>
<evidence type="ECO:0000256" key="4">
    <source>
        <dbReference type="ARBA" id="ARBA00023136"/>
    </source>
</evidence>
<dbReference type="Gene3D" id="1.20.1250.20">
    <property type="entry name" value="MFS general substrate transporter like domains"/>
    <property type="match status" value="1"/>
</dbReference>
<dbReference type="SUPFAM" id="SSF103473">
    <property type="entry name" value="MFS general substrate transporter"/>
    <property type="match status" value="1"/>
</dbReference>
<dbReference type="InterPro" id="IPR020846">
    <property type="entry name" value="MFS_dom"/>
</dbReference>
<dbReference type="InterPro" id="IPR036259">
    <property type="entry name" value="MFS_trans_sf"/>
</dbReference>
<dbReference type="PROSITE" id="PS50850">
    <property type="entry name" value="MFS"/>
    <property type="match status" value="1"/>
</dbReference>
<feature type="transmembrane region" description="Helical" evidence="6">
    <location>
        <begin position="337"/>
        <end position="354"/>
    </location>
</feature>
<organism evidence="8 9">
    <name type="scientific">Oedothorax gibbosus</name>
    <dbReference type="NCBI Taxonomy" id="931172"/>
    <lineage>
        <taxon>Eukaryota</taxon>
        <taxon>Metazoa</taxon>
        <taxon>Ecdysozoa</taxon>
        <taxon>Arthropoda</taxon>
        <taxon>Chelicerata</taxon>
        <taxon>Arachnida</taxon>
        <taxon>Araneae</taxon>
        <taxon>Araneomorphae</taxon>
        <taxon>Entelegynae</taxon>
        <taxon>Araneoidea</taxon>
        <taxon>Linyphiidae</taxon>
        <taxon>Erigoninae</taxon>
        <taxon>Oedothorax</taxon>
    </lineage>
</organism>
<evidence type="ECO:0000256" key="3">
    <source>
        <dbReference type="ARBA" id="ARBA00022989"/>
    </source>
</evidence>
<keyword evidence="3 6" id="KW-1133">Transmembrane helix</keyword>
<feature type="transmembrane region" description="Helical" evidence="6">
    <location>
        <begin position="247"/>
        <end position="266"/>
    </location>
</feature>
<evidence type="ECO:0000259" key="7">
    <source>
        <dbReference type="PROSITE" id="PS50850"/>
    </source>
</evidence>
<dbReference type="InterPro" id="IPR005828">
    <property type="entry name" value="MFS_sugar_transport-like"/>
</dbReference>
<feature type="transmembrane region" description="Helical" evidence="6">
    <location>
        <begin position="20"/>
        <end position="41"/>
    </location>
</feature>
<evidence type="ECO:0000313" key="8">
    <source>
        <dbReference type="EMBL" id="KAG8183927.1"/>
    </source>
</evidence>
<feature type="transmembrane region" description="Helical" evidence="6">
    <location>
        <begin position="225"/>
        <end position="241"/>
    </location>
</feature>
<feature type="transmembrane region" description="Helical" evidence="6">
    <location>
        <begin position="447"/>
        <end position="473"/>
    </location>
</feature>
<dbReference type="PANTHER" id="PTHR24064">
    <property type="entry name" value="SOLUTE CARRIER FAMILY 22 MEMBER"/>
    <property type="match status" value="1"/>
</dbReference>
<dbReference type="GO" id="GO:0022857">
    <property type="term" value="F:transmembrane transporter activity"/>
    <property type="evidence" value="ECO:0007669"/>
    <property type="project" value="InterPro"/>
</dbReference>
<keyword evidence="2 6" id="KW-0812">Transmembrane</keyword>
<evidence type="ECO:0000256" key="6">
    <source>
        <dbReference type="SAM" id="Phobius"/>
    </source>
</evidence>
<comment type="caution">
    <text evidence="8">The sequence shown here is derived from an EMBL/GenBank/DDBJ whole genome shotgun (WGS) entry which is preliminary data.</text>
</comment>
<feature type="domain" description="Major facilitator superfamily (MFS) profile" evidence="7">
    <location>
        <begin position="77"/>
        <end position="504"/>
    </location>
</feature>
<accession>A0AAV6UI32</accession>
<feature type="transmembrane region" description="Helical" evidence="6">
    <location>
        <begin position="479"/>
        <end position="499"/>
    </location>
</feature>
<gene>
    <name evidence="8" type="ORF">JTE90_029031</name>
</gene>
<feature type="transmembrane region" description="Helical" evidence="6">
    <location>
        <begin position="195"/>
        <end position="213"/>
    </location>
</feature>
<feature type="compositionally biased region" description="Basic and acidic residues" evidence="5">
    <location>
        <begin position="535"/>
        <end position="548"/>
    </location>
</feature>
<proteinExistence type="predicted"/>
<evidence type="ECO:0000256" key="2">
    <source>
        <dbReference type="ARBA" id="ARBA00022692"/>
    </source>
</evidence>
<dbReference type="AlphaFoldDB" id="A0AAV6UI32"/>
<dbReference type="CDD" id="cd17317">
    <property type="entry name" value="MFS_SLC22"/>
    <property type="match status" value="1"/>
</dbReference>
<dbReference type="Proteomes" id="UP000827092">
    <property type="component" value="Unassembled WGS sequence"/>
</dbReference>
<dbReference type="GO" id="GO:0016020">
    <property type="term" value="C:membrane"/>
    <property type="evidence" value="ECO:0007669"/>
    <property type="project" value="UniProtKB-SubCell"/>
</dbReference>
<keyword evidence="9" id="KW-1185">Reference proteome</keyword>
<keyword evidence="4 6" id="KW-0472">Membrane</keyword>
<feature type="transmembrane region" description="Helical" evidence="6">
    <location>
        <begin position="366"/>
        <end position="387"/>
    </location>
</feature>
<name>A0AAV6UI32_9ARAC</name>
<evidence type="ECO:0000313" key="9">
    <source>
        <dbReference type="Proteomes" id="UP000827092"/>
    </source>
</evidence>
<sequence>MDFEDMLLDVGDYGKFQKRMLYFFLIPAAIFIPWFCMDILFMTMTPDHWCYVPEVAASNLTIEQQRNIIGPPGDMCNMYNISFSDIDFSKNFMVPNGTATIPCNMGWQYDKSSFESTVSSQFDLVCSYDYYPSFAQSMYNVGSMVGTPIYGCISDRYGRKLTFFIIVIITAVTGMASSLAKSFTTFLVIKTINGSLYPTIYQVPFIIVLEIVAPEMRTRMNGVTNLAWVFGMFFLPLIAYYSRTWVIMGLFNSSVVLLMLLYYKFLPESPRWLLSMERYDDAATNLVKIAATNGKHIERKEVMQKLQKLGDKMKRDKGEESTKAWDMVRYPGLRKKFIIVTVCWISNGMTYYGLQLNIDNLEGSPFVNFFLLALAEAPGYFASWFVMEKFGRRWSAAIGFGLTGFVMLLPIIEFPHGDVICSMIGKFFAALTFMVTYQQSSELYPTVVRSLGMGLSCTISLLVCLIVPYLVYLAIYGKAIPFIAFGITSMIAGFLAAFLPETLNENLPQTLFDAEEFGKDQKFYSAKRRRCSVSRERRASSVKDRPDSVRGIGNMSLNVDQDGAEAQNIRKRTTDDVDGSGENGPGPTERDHDVVFKSGSEPINKPGNVSPKSKVDV</sequence>